<comment type="similarity">
    <text evidence="2">Belongs to the bacterial solute-binding protein 1 family.</text>
</comment>
<accession>A0A1M6PCA6</accession>
<gene>
    <name evidence="6" type="ORF">SAMN05444401_0484</name>
</gene>
<dbReference type="AlphaFoldDB" id="A0A1M6PCA6"/>
<keyword evidence="7" id="KW-1185">Reference proteome</keyword>
<evidence type="ECO:0000256" key="4">
    <source>
        <dbReference type="ARBA" id="ARBA00022729"/>
    </source>
</evidence>
<proteinExistence type="inferred from homology"/>
<dbReference type="PANTHER" id="PTHR43649:SF31">
    <property type="entry name" value="SN-GLYCEROL-3-PHOSPHATE-BINDING PERIPLASMIC PROTEIN UGPB"/>
    <property type="match status" value="1"/>
</dbReference>
<evidence type="ECO:0000313" key="7">
    <source>
        <dbReference type="Proteomes" id="UP000184080"/>
    </source>
</evidence>
<keyword evidence="4 5" id="KW-0732">Signal</keyword>
<dbReference type="Pfam" id="PF01547">
    <property type="entry name" value="SBP_bac_1"/>
    <property type="match status" value="1"/>
</dbReference>
<dbReference type="GO" id="GO:0030313">
    <property type="term" value="C:cell envelope"/>
    <property type="evidence" value="ECO:0007669"/>
    <property type="project" value="UniProtKB-SubCell"/>
</dbReference>
<dbReference type="PANTHER" id="PTHR43649">
    <property type="entry name" value="ARABINOSE-BINDING PROTEIN-RELATED"/>
    <property type="match status" value="1"/>
</dbReference>
<name>A0A1M6PCA6_9CLOT</name>
<dbReference type="Gene3D" id="3.40.190.10">
    <property type="entry name" value="Periplasmic binding protein-like II"/>
    <property type="match status" value="1"/>
</dbReference>
<dbReference type="STRING" id="1121298.SAMN05444401_0484"/>
<dbReference type="SUPFAM" id="SSF53850">
    <property type="entry name" value="Periplasmic binding protein-like II"/>
    <property type="match status" value="1"/>
</dbReference>
<dbReference type="CDD" id="cd13585">
    <property type="entry name" value="PBP2_TMBP_like"/>
    <property type="match status" value="1"/>
</dbReference>
<dbReference type="PROSITE" id="PS51257">
    <property type="entry name" value="PROKAR_LIPOPROTEIN"/>
    <property type="match status" value="1"/>
</dbReference>
<protein>
    <submittedName>
        <fullName evidence="6">Carbohydrate ABC transporter substrate-binding protein, CUT1 family</fullName>
    </submittedName>
</protein>
<evidence type="ECO:0000313" key="6">
    <source>
        <dbReference type="EMBL" id="SHK05585.1"/>
    </source>
</evidence>
<dbReference type="EMBL" id="FQZO01000015">
    <property type="protein sequence ID" value="SHK05585.1"/>
    <property type="molecule type" value="Genomic_DNA"/>
</dbReference>
<dbReference type="InterPro" id="IPR006059">
    <property type="entry name" value="SBP"/>
</dbReference>
<organism evidence="6 7">
    <name type="scientific">Clostridium amylolyticum</name>
    <dbReference type="NCBI Taxonomy" id="1121298"/>
    <lineage>
        <taxon>Bacteria</taxon>
        <taxon>Bacillati</taxon>
        <taxon>Bacillota</taxon>
        <taxon>Clostridia</taxon>
        <taxon>Eubacteriales</taxon>
        <taxon>Clostridiaceae</taxon>
        <taxon>Clostridium</taxon>
    </lineage>
</organism>
<dbReference type="InterPro" id="IPR050490">
    <property type="entry name" value="Bact_solute-bd_prot1"/>
</dbReference>
<reference evidence="6 7" key="1">
    <citation type="submission" date="2016-11" db="EMBL/GenBank/DDBJ databases">
        <authorList>
            <person name="Jaros S."/>
            <person name="Januszkiewicz K."/>
            <person name="Wedrychowicz H."/>
        </authorList>
    </citation>
    <scope>NUCLEOTIDE SEQUENCE [LARGE SCALE GENOMIC DNA]</scope>
    <source>
        <strain evidence="6 7">DSM 21864</strain>
    </source>
</reference>
<feature type="signal peptide" evidence="5">
    <location>
        <begin position="1"/>
        <end position="23"/>
    </location>
</feature>
<feature type="chain" id="PRO_5039010927" evidence="5">
    <location>
        <begin position="24"/>
        <end position="431"/>
    </location>
</feature>
<keyword evidence="3" id="KW-0813">Transport</keyword>
<evidence type="ECO:0000256" key="3">
    <source>
        <dbReference type="ARBA" id="ARBA00022448"/>
    </source>
</evidence>
<evidence type="ECO:0000256" key="2">
    <source>
        <dbReference type="ARBA" id="ARBA00008520"/>
    </source>
</evidence>
<dbReference type="Proteomes" id="UP000184080">
    <property type="component" value="Unassembled WGS sequence"/>
</dbReference>
<evidence type="ECO:0000256" key="5">
    <source>
        <dbReference type="SAM" id="SignalP"/>
    </source>
</evidence>
<comment type="subcellular location">
    <subcellularLocation>
        <location evidence="1">Cell envelope</location>
    </subcellularLocation>
</comment>
<sequence length="431" mass="48743">MKMSFKKLTALVLTLVTGLTTLAGCGSSKDSNRTDSQSKSKNVTLTYAIWDKNQEPGMRAIADAFEAKNPNIKIKVEVTPWSQYWTKLEAAALGESIPDVFWMHSNNFVKYASGKQLLDLSSKVKNTNIMSLDNFPKGLVDLYTLDGKNYAIPKDYDTIALWYNKTLFDENKISYPDATWDWNKLLEVAQKLTNPAKGIYGFAAPADQQEGYYNFIYQNGGYVISKDKKKSGYSLKETQESIQWEVDLSQKYKVSPTQDKFADTSYVQYFESGKVAMALFGSWMVSQFKANDYVKSNCDLAVIPKGKQKATIYNGLGNAASAKTKYPEEAWKFLEFLGTKEANTIQAEKGAAIPAFKGTEQPWIAFSKEFNLKVYPEMLDYGVIYPNSKTQSKWEQLETDTFKKVWMKELTVEDGCNQLAKKMDELLATEK</sequence>
<evidence type="ECO:0000256" key="1">
    <source>
        <dbReference type="ARBA" id="ARBA00004196"/>
    </source>
</evidence>